<keyword evidence="2" id="KW-1185">Reference proteome</keyword>
<dbReference type="AlphaFoldDB" id="A0A9W6EYK5"/>
<dbReference type="Proteomes" id="UP001165080">
    <property type="component" value="Unassembled WGS sequence"/>
</dbReference>
<reference evidence="1 2" key="1">
    <citation type="journal article" date="2023" name="Commun. Biol.">
        <title>Reorganization of the ancestral sex-determining regions during the evolution of trioecy in Pleodorina starrii.</title>
        <authorList>
            <person name="Takahashi K."/>
            <person name="Suzuki S."/>
            <person name="Kawai-Toyooka H."/>
            <person name="Yamamoto K."/>
            <person name="Hamaji T."/>
            <person name="Ootsuki R."/>
            <person name="Yamaguchi H."/>
            <person name="Kawachi M."/>
            <person name="Higashiyama T."/>
            <person name="Nozaki H."/>
        </authorList>
    </citation>
    <scope>NUCLEOTIDE SEQUENCE [LARGE SCALE GENOMIC DNA]</scope>
    <source>
        <strain evidence="1 2">NIES-4479</strain>
    </source>
</reference>
<evidence type="ECO:0000313" key="1">
    <source>
        <dbReference type="EMBL" id="GLC49335.1"/>
    </source>
</evidence>
<organism evidence="1 2">
    <name type="scientific">Pleodorina starrii</name>
    <dbReference type="NCBI Taxonomy" id="330485"/>
    <lineage>
        <taxon>Eukaryota</taxon>
        <taxon>Viridiplantae</taxon>
        <taxon>Chlorophyta</taxon>
        <taxon>core chlorophytes</taxon>
        <taxon>Chlorophyceae</taxon>
        <taxon>CS clade</taxon>
        <taxon>Chlamydomonadales</taxon>
        <taxon>Volvocaceae</taxon>
        <taxon>Pleodorina</taxon>
    </lineage>
</organism>
<protein>
    <submittedName>
        <fullName evidence="1">Uncharacterized protein</fullName>
    </submittedName>
</protein>
<proteinExistence type="predicted"/>
<name>A0A9W6EYK5_9CHLO</name>
<gene>
    <name evidence="1" type="primary">PLESTBF000110</name>
    <name evidence="1" type="ORF">PLESTB_000208000</name>
</gene>
<dbReference type="EMBL" id="BRXU01000002">
    <property type="protein sequence ID" value="GLC49335.1"/>
    <property type="molecule type" value="Genomic_DNA"/>
</dbReference>
<sequence>MTSIAVLSGLSQRLAAVGVMARALAPGQLADACQPSCSSRSYATQGEDERAAGTRRVFRRPMRYGSKLAMRDPERFRRMKAILGYPDDASAGKVDRVTISTLQTMKYLMSGSENLGMLQGMAAYKVTSLNREVLPLLERTEALIRGKQ</sequence>
<accession>A0A9W6EYK5</accession>
<comment type="caution">
    <text evidence="1">The sequence shown here is derived from an EMBL/GenBank/DDBJ whole genome shotgun (WGS) entry which is preliminary data.</text>
</comment>
<evidence type="ECO:0000313" key="2">
    <source>
        <dbReference type="Proteomes" id="UP001165080"/>
    </source>
</evidence>